<evidence type="ECO:0000256" key="2">
    <source>
        <dbReference type="SAM" id="Phobius"/>
    </source>
</evidence>
<dbReference type="EMBL" id="DRSQ01000100">
    <property type="protein sequence ID" value="HHE31936.1"/>
    <property type="molecule type" value="Genomic_DNA"/>
</dbReference>
<feature type="region of interest" description="Disordered" evidence="1">
    <location>
        <begin position="166"/>
        <end position="185"/>
    </location>
</feature>
<evidence type="ECO:0000313" key="3">
    <source>
        <dbReference type="EMBL" id="HHE31936.1"/>
    </source>
</evidence>
<reference evidence="3" key="1">
    <citation type="journal article" date="2020" name="mSystems">
        <title>Genome- and Community-Level Interaction Insights into Carbon Utilization and Element Cycling Functions of Hydrothermarchaeota in Hydrothermal Sediment.</title>
        <authorList>
            <person name="Zhou Z."/>
            <person name="Liu Y."/>
            <person name="Xu W."/>
            <person name="Pan J."/>
            <person name="Luo Z.H."/>
            <person name="Li M."/>
        </authorList>
    </citation>
    <scope>NUCLEOTIDE SEQUENCE [LARGE SCALE GENOMIC DNA]</scope>
    <source>
        <strain evidence="3">HyVt-633</strain>
    </source>
</reference>
<feature type="transmembrane region" description="Helical" evidence="2">
    <location>
        <begin position="9"/>
        <end position="30"/>
    </location>
</feature>
<proteinExistence type="predicted"/>
<dbReference type="Gene3D" id="1.20.120.1490">
    <property type="match status" value="1"/>
</dbReference>
<dbReference type="AlphaFoldDB" id="A0A7C5DDV7"/>
<sequence length="185" mass="21453">MDFLSSKRFITTSLVILVILNLTLMGVIWWQNFVSSSCQTVEVTRYYSGSRPPRVELELTEKQKTEFRKLRKAHFRKTMPTVRKIVELKKALIAESVKPAPDKQKLAAFADSIGQRQAWLETNLANHFHELAVLCTSSQRDSLEKMLGNIYHLRYQKMSSWRHRAPGKYNREMKPVAPPLPPEKP</sequence>
<keyword evidence="2" id="KW-0472">Membrane</keyword>
<name>A0A7C5DDV7_9CHLB</name>
<keyword evidence="2" id="KW-0812">Transmembrane</keyword>
<dbReference type="Pfam" id="PF13801">
    <property type="entry name" value="Metal_resist"/>
    <property type="match status" value="1"/>
</dbReference>
<accession>A0A7C5DDV7</accession>
<evidence type="ECO:0000256" key="1">
    <source>
        <dbReference type="SAM" id="MobiDB-lite"/>
    </source>
</evidence>
<comment type="caution">
    <text evidence="3">The sequence shown here is derived from an EMBL/GenBank/DDBJ whole genome shotgun (WGS) entry which is preliminary data.</text>
</comment>
<organism evidence="3">
    <name type="scientific">Chlorobaculum parvum</name>
    <dbReference type="NCBI Taxonomy" id="274539"/>
    <lineage>
        <taxon>Bacteria</taxon>
        <taxon>Pseudomonadati</taxon>
        <taxon>Chlorobiota</taxon>
        <taxon>Chlorobiia</taxon>
        <taxon>Chlorobiales</taxon>
        <taxon>Chlorobiaceae</taxon>
        <taxon>Chlorobaculum</taxon>
    </lineage>
</organism>
<gene>
    <name evidence="3" type="ORF">ENL07_04760</name>
</gene>
<keyword evidence="2" id="KW-1133">Transmembrane helix</keyword>
<protein>
    <submittedName>
        <fullName evidence="3">Periplasmic heavy metal sensor</fullName>
    </submittedName>
</protein>
<dbReference type="InterPro" id="IPR025961">
    <property type="entry name" value="Metal_resist"/>
</dbReference>
<dbReference type="Proteomes" id="UP000886058">
    <property type="component" value="Unassembled WGS sequence"/>
</dbReference>
<feature type="compositionally biased region" description="Pro residues" evidence="1">
    <location>
        <begin position="176"/>
        <end position="185"/>
    </location>
</feature>